<gene>
    <name evidence="2" type="ORF">Cme02nite_23980</name>
</gene>
<proteinExistence type="predicted"/>
<evidence type="ECO:0000313" key="3">
    <source>
        <dbReference type="Proteomes" id="UP000660339"/>
    </source>
</evidence>
<dbReference type="EMBL" id="BONJ01000008">
    <property type="protein sequence ID" value="GIG14066.1"/>
    <property type="molecule type" value="Genomic_DNA"/>
</dbReference>
<protein>
    <submittedName>
        <fullName evidence="2">Uncharacterized protein</fullName>
    </submittedName>
</protein>
<reference evidence="2" key="1">
    <citation type="submission" date="2021-01" db="EMBL/GenBank/DDBJ databases">
        <title>Whole genome shotgun sequence of Catellatospora methionotrophica NBRC 14553.</title>
        <authorList>
            <person name="Komaki H."/>
            <person name="Tamura T."/>
        </authorList>
    </citation>
    <scope>NUCLEOTIDE SEQUENCE</scope>
    <source>
        <strain evidence="2">NBRC 14553</strain>
    </source>
</reference>
<keyword evidence="3" id="KW-1185">Reference proteome</keyword>
<feature type="compositionally biased region" description="Low complexity" evidence="1">
    <location>
        <begin position="71"/>
        <end position="85"/>
    </location>
</feature>
<dbReference type="AlphaFoldDB" id="A0A8J3PGB3"/>
<evidence type="ECO:0000313" key="2">
    <source>
        <dbReference type="EMBL" id="GIG14066.1"/>
    </source>
</evidence>
<name>A0A8J3PGB3_9ACTN</name>
<organism evidence="2 3">
    <name type="scientific">Catellatospora methionotrophica</name>
    <dbReference type="NCBI Taxonomy" id="121620"/>
    <lineage>
        <taxon>Bacteria</taxon>
        <taxon>Bacillati</taxon>
        <taxon>Actinomycetota</taxon>
        <taxon>Actinomycetes</taxon>
        <taxon>Micromonosporales</taxon>
        <taxon>Micromonosporaceae</taxon>
        <taxon>Catellatospora</taxon>
    </lineage>
</organism>
<evidence type="ECO:0000256" key="1">
    <source>
        <dbReference type="SAM" id="MobiDB-lite"/>
    </source>
</evidence>
<accession>A0A8J3PGB3</accession>
<feature type="region of interest" description="Disordered" evidence="1">
    <location>
        <begin position="15"/>
        <end position="85"/>
    </location>
</feature>
<sequence>MGWAFFFEAPYVLPEPATGTRAELAPRPRDEDDDVRAAPDDGPDGTEARPVVAFGADPRPDALSSDDEPPDAAAPDAALPDAVLR</sequence>
<comment type="caution">
    <text evidence="2">The sequence shown here is derived from an EMBL/GenBank/DDBJ whole genome shotgun (WGS) entry which is preliminary data.</text>
</comment>
<feature type="compositionally biased region" description="Basic and acidic residues" evidence="1">
    <location>
        <begin position="24"/>
        <end position="39"/>
    </location>
</feature>
<dbReference type="Proteomes" id="UP000660339">
    <property type="component" value="Unassembled WGS sequence"/>
</dbReference>